<evidence type="ECO:0000256" key="4">
    <source>
        <dbReference type="ARBA" id="ARBA00022519"/>
    </source>
</evidence>
<feature type="transmembrane region" description="Helical" evidence="8">
    <location>
        <begin position="61"/>
        <end position="84"/>
    </location>
</feature>
<keyword evidence="5 8" id="KW-0812">Transmembrane</keyword>
<organism evidence="10 11">
    <name type="scientific">Cytobacillus oceanisediminis</name>
    <dbReference type="NCBI Taxonomy" id="665099"/>
    <lineage>
        <taxon>Bacteria</taxon>
        <taxon>Bacillati</taxon>
        <taxon>Bacillota</taxon>
        <taxon>Bacilli</taxon>
        <taxon>Bacillales</taxon>
        <taxon>Bacillaceae</taxon>
        <taxon>Cytobacillus</taxon>
    </lineage>
</organism>
<evidence type="ECO:0000313" key="11">
    <source>
        <dbReference type="Proteomes" id="UP000180194"/>
    </source>
</evidence>
<dbReference type="Pfam" id="PF00528">
    <property type="entry name" value="BPD_transp_1"/>
    <property type="match status" value="1"/>
</dbReference>
<evidence type="ECO:0000256" key="5">
    <source>
        <dbReference type="ARBA" id="ARBA00022692"/>
    </source>
</evidence>
<dbReference type="InterPro" id="IPR035906">
    <property type="entry name" value="MetI-like_sf"/>
</dbReference>
<keyword evidence="3" id="KW-1003">Cell membrane</keyword>
<comment type="subcellular location">
    <subcellularLocation>
        <location evidence="1">Cell inner membrane</location>
        <topology evidence="1">Multi-pass membrane protein</topology>
    </subcellularLocation>
    <subcellularLocation>
        <location evidence="8">Cell membrane</location>
        <topology evidence="8">Multi-pass membrane protein</topology>
    </subcellularLocation>
</comment>
<dbReference type="RefSeq" id="WP_071155493.1">
    <property type="nucleotide sequence ID" value="NZ_MBRJ01000004.1"/>
</dbReference>
<evidence type="ECO:0000313" key="10">
    <source>
        <dbReference type="EMBL" id="OHX50702.1"/>
    </source>
</evidence>
<dbReference type="SUPFAM" id="SSF161098">
    <property type="entry name" value="MetI-like"/>
    <property type="match status" value="1"/>
</dbReference>
<keyword evidence="7 8" id="KW-0472">Membrane</keyword>
<dbReference type="CDD" id="cd06261">
    <property type="entry name" value="TM_PBP2"/>
    <property type="match status" value="1"/>
</dbReference>
<sequence>MIYKVIMWAIGGFLLLFLAFPLLVLINVSFTELNYLSFPGKGFTLKWYKALFEDISYLDSFLYSFKLSGTATLFAILIGIPASYGLARNNFKGKGIVMNLISSPLLLPQIFLGLALLQFFYYFTNSPQNFYTLVLGHIIIILPYIVRTCVNSFVGISPYIEEAGRDLGAGPWKTFFFVTLPLMKSSIIAGTLFSFAVSWINVEVTIFLTSADQMALPVKMFNYVQYNIDPMIAAVSAVTIYIAFILILIIDMLVGIENIASK</sequence>
<keyword evidence="11" id="KW-1185">Reference proteome</keyword>
<evidence type="ECO:0000256" key="7">
    <source>
        <dbReference type="ARBA" id="ARBA00023136"/>
    </source>
</evidence>
<name>A0ABX3CZR0_9BACI</name>
<dbReference type="EMBL" id="MBRJ01000004">
    <property type="protein sequence ID" value="OHX50702.1"/>
    <property type="molecule type" value="Genomic_DNA"/>
</dbReference>
<keyword evidence="2 8" id="KW-0813">Transport</keyword>
<comment type="similarity">
    <text evidence="8">Belongs to the binding-protein-dependent transport system permease family.</text>
</comment>
<feature type="transmembrane region" description="Helical" evidence="8">
    <location>
        <begin position="129"/>
        <end position="146"/>
    </location>
</feature>
<protein>
    <recommendedName>
        <fullName evidence="9">ABC transmembrane type-1 domain-containing protein</fullName>
    </recommendedName>
</protein>
<keyword evidence="6 8" id="KW-1133">Transmembrane helix</keyword>
<reference evidence="10 11" key="1">
    <citation type="submission" date="2016-07" db="EMBL/GenBank/DDBJ databases">
        <title>Bacillus oceanisediminis whole genome.</title>
        <authorList>
            <person name="Pal Y."/>
            <person name="Verma A."/>
            <person name="Mual P."/>
            <person name="Srinivasan K."/>
        </authorList>
    </citation>
    <scope>NUCLEOTIDE SEQUENCE [LARGE SCALE GENOMIC DNA]</scope>
    <source>
        <strain evidence="10 11">Bhandara28</strain>
    </source>
</reference>
<evidence type="ECO:0000256" key="8">
    <source>
        <dbReference type="RuleBase" id="RU363032"/>
    </source>
</evidence>
<gene>
    <name evidence="10" type="ORF">BBV17_06690</name>
</gene>
<evidence type="ECO:0000256" key="3">
    <source>
        <dbReference type="ARBA" id="ARBA00022475"/>
    </source>
</evidence>
<comment type="caution">
    <text evidence="10">The sequence shown here is derived from an EMBL/GenBank/DDBJ whole genome shotgun (WGS) entry which is preliminary data.</text>
</comment>
<evidence type="ECO:0000259" key="9">
    <source>
        <dbReference type="PROSITE" id="PS50928"/>
    </source>
</evidence>
<dbReference type="Proteomes" id="UP000180194">
    <property type="component" value="Unassembled WGS sequence"/>
</dbReference>
<keyword evidence="4" id="KW-0997">Cell inner membrane</keyword>
<feature type="transmembrane region" description="Helical" evidence="8">
    <location>
        <begin position="7"/>
        <end position="30"/>
    </location>
</feature>
<evidence type="ECO:0000256" key="6">
    <source>
        <dbReference type="ARBA" id="ARBA00022989"/>
    </source>
</evidence>
<dbReference type="PANTHER" id="PTHR43357">
    <property type="entry name" value="INNER MEMBRANE ABC TRANSPORTER PERMEASE PROTEIN YDCV"/>
    <property type="match status" value="1"/>
</dbReference>
<evidence type="ECO:0000256" key="1">
    <source>
        <dbReference type="ARBA" id="ARBA00004429"/>
    </source>
</evidence>
<accession>A0ABX3CZR0</accession>
<dbReference type="InterPro" id="IPR000515">
    <property type="entry name" value="MetI-like"/>
</dbReference>
<feature type="transmembrane region" description="Helical" evidence="8">
    <location>
        <begin position="231"/>
        <end position="254"/>
    </location>
</feature>
<dbReference type="PROSITE" id="PS50928">
    <property type="entry name" value="ABC_TM1"/>
    <property type="match status" value="1"/>
</dbReference>
<dbReference type="Gene3D" id="1.10.3720.10">
    <property type="entry name" value="MetI-like"/>
    <property type="match status" value="1"/>
</dbReference>
<evidence type="ECO:0000256" key="2">
    <source>
        <dbReference type="ARBA" id="ARBA00022448"/>
    </source>
</evidence>
<proteinExistence type="inferred from homology"/>
<feature type="domain" description="ABC transmembrane type-1" evidence="9">
    <location>
        <begin position="61"/>
        <end position="250"/>
    </location>
</feature>
<feature type="transmembrane region" description="Helical" evidence="8">
    <location>
        <begin position="105"/>
        <end position="123"/>
    </location>
</feature>
<dbReference type="PANTHER" id="PTHR43357:SF4">
    <property type="entry name" value="INNER MEMBRANE ABC TRANSPORTER PERMEASE PROTEIN YDCV"/>
    <property type="match status" value="1"/>
</dbReference>